<protein>
    <submittedName>
        <fullName evidence="4">SDR family NAD(P)-dependent oxidoreductase</fullName>
    </submittedName>
</protein>
<comment type="similarity">
    <text evidence="1 3">Belongs to the short-chain dehydrogenases/reductases (SDR) family.</text>
</comment>
<evidence type="ECO:0000313" key="5">
    <source>
        <dbReference type="Proteomes" id="UP000323426"/>
    </source>
</evidence>
<reference evidence="4 5" key="1">
    <citation type="submission" date="2019-09" db="EMBL/GenBank/DDBJ databases">
        <title>Genome sequence and assembly of Adhaeribacter sp.</title>
        <authorList>
            <person name="Chhetri G."/>
        </authorList>
    </citation>
    <scope>NUCLEOTIDE SEQUENCE [LARGE SCALE GENOMIC DNA]</scope>
    <source>
        <strain evidence="4 5">DK36</strain>
    </source>
</reference>
<dbReference type="Gene3D" id="3.40.50.720">
    <property type="entry name" value="NAD(P)-binding Rossmann-like Domain"/>
    <property type="match status" value="1"/>
</dbReference>
<dbReference type="RefSeq" id="WP_150090622.1">
    <property type="nucleotide sequence ID" value="NZ_VWSF01000016.1"/>
</dbReference>
<keyword evidence="2" id="KW-0560">Oxidoreductase</keyword>
<accession>A0A5M6D6B7</accession>
<evidence type="ECO:0000256" key="3">
    <source>
        <dbReference type="RuleBase" id="RU000363"/>
    </source>
</evidence>
<gene>
    <name evidence="4" type="ORF">F0145_18310</name>
</gene>
<dbReference type="PRINTS" id="PR00081">
    <property type="entry name" value="GDHRDH"/>
</dbReference>
<proteinExistence type="inferred from homology"/>
<dbReference type="Proteomes" id="UP000323426">
    <property type="component" value="Unassembled WGS sequence"/>
</dbReference>
<keyword evidence="5" id="KW-1185">Reference proteome</keyword>
<dbReference type="PRINTS" id="PR00080">
    <property type="entry name" value="SDRFAMILY"/>
</dbReference>
<dbReference type="PROSITE" id="PS00061">
    <property type="entry name" value="ADH_SHORT"/>
    <property type="match status" value="1"/>
</dbReference>
<dbReference type="Pfam" id="PF00106">
    <property type="entry name" value="adh_short"/>
    <property type="match status" value="1"/>
</dbReference>
<name>A0A5M6D6B7_9BACT</name>
<dbReference type="PANTHER" id="PTHR44196">
    <property type="entry name" value="DEHYDROGENASE/REDUCTASE SDR FAMILY MEMBER 7B"/>
    <property type="match status" value="1"/>
</dbReference>
<sequence length="245" mass="27113">MNLSANTVLITGGASGIGLALAERFLQAGSKVIICDLSQEALTEAQQAHPQLQTLQCDVGQEADRIALFHKIKTQFPEVNILVNNAGIQRRLRFAEYEEDWSETHQEIMVNLEAPIHLSVLFIPLLRNQYHPAIINISSIVAFVPATWIPVYSATKAAIHSFTLSLRHQLSKPRIQVFEIVPPGVQTDLGGPGLHDFGVPLPEFADAVMQGLEREELELGYGTAEQVRAASREEIDRMFKQVNPS</sequence>
<dbReference type="AlphaFoldDB" id="A0A5M6D6B7"/>
<dbReference type="InterPro" id="IPR002347">
    <property type="entry name" value="SDR_fam"/>
</dbReference>
<dbReference type="InterPro" id="IPR036291">
    <property type="entry name" value="NAD(P)-bd_dom_sf"/>
</dbReference>
<dbReference type="GO" id="GO:0016491">
    <property type="term" value="F:oxidoreductase activity"/>
    <property type="evidence" value="ECO:0007669"/>
    <property type="project" value="UniProtKB-KW"/>
</dbReference>
<dbReference type="InterPro" id="IPR020904">
    <property type="entry name" value="Sc_DH/Rdtase_CS"/>
</dbReference>
<dbReference type="EMBL" id="VWSF01000016">
    <property type="protein sequence ID" value="KAA5542893.1"/>
    <property type="molecule type" value="Genomic_DNA"/>
</dbReference>
<evidence type="ECO:0000256" key="1">
    <source>
        <dbReference type="ARBA" id="ARBA00006484"/>
    </source>
</evidence>
<dbReference type="SUPFAM" id="SSF51735">
    <property type="entry name" value="NAD(P)-binding Rossmann-fold domains"/>
    <property type="match status" value="1"/>
</dbReference>
<evidence type="ECO:0000313" key="4">
    <source>
        <dbReference type="EMBL" id="KAA5542893.1"/>
    </source>
</evidence>
<dbReference type="PANTHER" id="PTHR44196:SF1">
    <property type="entry name" value="DEHYDROGENASE_REDUCTASE SDR FAMILY MEMBER 7B"/>
    <property type="match status" value="1"/>
</dbReference>
<organism evidence="4 5">
    <name type="scientific">Adhaeribacter rhizoryzae</name>
    <dbReference type="NCBI Taxonomy" id="2607907"/>
    <lineage>
        <taxon>Bacteria</taxon>
        <taxon>Pseudomonadati</taxon>
        <taxon>Bacteroidota</taxon>
        <taxon>Cytophagia</taxon>
        <taxon>Cytophagales</taxon>
        <taxon>Hymenobacteraceae</taxon>
        <taxon>Adhaeribacter</taxon>
    </lineage>
</organism>
<evidence type="ECO:0000256" key="2">
    <source>
        <dbReference type="ARBA" id="ARBA00023002"/>
    </source>
</evidence>
<comment type="caution">
    <text evidence="4">The sequence shown here is derived from an EMBL/GenBank/DDBJ whole genome shotgun (WGS) entry which is preliminary data.</text>
</comment>
<dbReference type="GO" id="GO:0016020">
    <property type="term" value="C:membrane"/>
    <property type="evidence" value="ECO:0007669"/>
    <property type="project" value="TreeGrafter"/>
</dbReference>